<accession>F5RE27</accession>
<dbReference type="RefSeq" id="WP_008062219.1">
    <property type="nucleotide sequence ID" value="NZ_AFHG01000052.1"/>
</dbReference>
<dbReference type="Pfam" id="PF11306">
    <property type="entry name" value="DUF3108"/>
    <property type="match status" value="1"/>
</dbReference>
<sequence length="387" mass="41800">MTEPLSRPRLAIALAASLLLHLLLFGGLHGIEHSAEPDDGPVIHAALVAPPPPPPPPEPAPAPAARPVPKAPPRVRQPRPAPPVSEPSASTAPATPVSPAEPSATSEHAQADAGTGARDQAGEDHMPPPVDDAVAVKPQDVLPGEAKLEFDVYRGDALRIGETRYHWVHDGQRYRMDTVTETTGLAALLKPLRIDQRSEGEVTDDGLRPQRFSQTSSSGKPADETVLFDWAGSRVMLRSGAKTADEALTPGAQDMASLWLEVIWRAQYGGNFDFAVATGRRYSPRWFVPDEDSSSLDTGLGRLLVKRVAMRAPPGDNQIEVWLAPDLRWLPVRIRYTDRKGDVYDQRVRRIEYDQRTLTATASAPTGSTSPSGAAPAPDSDLPIFLR</sequence>
<evidence type="ECO:0000313" key="2">
    <source>
        <dbReference type="EMBL" id="EGK71158.1"/>
    </source>
</evidence>
<dbReference type="AlphaFoldDB" id="F5RE27"/>
<comment type="caution">
    <text evidence="2">The sequence shown here is derived from an EMBL/GenBank/DDBJ whole genome shotgun (WGS) entry which is preliminary data.</text>
</comment>
<proteinExistence type="predicted"/>
<feature type="compositionally biased region" description="Basic and acidic residues" evidence="1">
    <location>
        <begin position="199"/>
        <end position="208"/>
    </location>
</feature>
<dbReference type="eggNOG" id="COG3087">
    <property type="taxonomic scope" value="Bacteria"/>
</dbReference>
<dbReference type="STRING" id="1000565.METUNv1_02545"/>
<gene>
    <name evidence="2" type="ORF">METUNv1_02545</name>
</gene>
<dbReference type="OrthoDB" id="9178542at2"/>
<evidence type="ECO:0000313" key="3">
    <source>
        <dbReference type="Proteomes" id="UP000005019"/>
    </source>
</evidence>
<evidence type="ECO:0008006" key="4">
    <source>
        <dbReference type="Google" id="ProtNLM"/>
    </source>
</evidence>
<protein>
    <recommendedName>
        <fullName evidence="4">DUF3108 domain-containing protein</fullName>
    </recommendedName>
</protein>
<feature type="region of interest" description="Disordered" evidence="1">
    <location>
        <begin position="199"/>
        <end position="220"/>
    </location>
</feature>
<dbReference type="Proteomes" id="UP000005019">
    <property type="component" value="Unassembled WGS sequence"/>
</dbReference>
<dbReference type="EMBL" id="AFHG01000052">
    <property type="protein sequence ID" value="EGK71158.1"/>
    <property type="molecule type" value="Genomic_DNA"/>
</dbReference>
<reference evidence="2 3" key="1">
    <citation type="journal article" date="2011" name="J. Bacteriol.">
        <title>Genome sequence of Methyloversatilis universalis FAM5T, a methylotrophic representative of the order Rhodocyclales.</title>
        <authorList>
            <person name="Kittichotirat W."/>
            <person name="Good N.M."/>
            <person name="Hall R."/>
            <person name="Bringel F."/>
            <person name="Lajus A."/>
            <person name="Medigue C."/>
            <person name="Smalley N.E."/>
            <person name="Beck D."/>
            <person name="Bumgarner R."/>
            <person name="Vuilleumier S."/>
            <person name="Kalyuzhnaya M.G."/>
        </authorList>
    </citation>
    <scope>NUCLEOTIDE SEQUENCE [LARGE SCALE GENOMIC DNA]</scope>
    <source>
        <strain evidence="3">ATCC BAA-1314 / JCM 13912 / FAM5</strain>
    </source>
</reference>
<feature type="region of interest" description="Disordered" evidence="1">
    <location>
        <begin position="359"/>
        <end position="387"/>
    </location>
</feature>
<organism evidence="2 3">
    <name type="scientific">Methyloversatilis universalis (strain ATCC BAA-1314 / DSM 25237 / JCM 13912 / CCUG 52030 / FAM5)</name>
    <dbReference type="NCBI Taxonomy" id="1000565"/>
    <lineage>
        <taxon>Bacteria</taxon>
        <taxon>Pseudomonadati</taxon>
        <taxon>Pseudomonadota</taxon>
        <taxon>Betaproteobacteria</taxon>
        <taxon>Nitrosomonadales</taxon>
        <taxon>Sterolibacteriaceae</taxon>
        <taxon>Methyloversatilis</taxon>
    </lineage>
</organism>
<dbReference type="InterPro" id="IPR021457">
    <property type="entry name" value="DUF3108"/>
</dbReference>
<keyword evidence="3" id="KW-1185">Reference proteome</keyword>
<feature type="compositionally biased region" description="Low complexity" evidence="1">
    <location>
        <begin position="86"/>
        <end position="107"/>
    </location>
</feature>
<name>F5RE27_METUF</name>
<feature type="region of interest" description="Disordered" evidence="1">
    <location>
        <begin position="36"/>
        <end position="134"/>
    </location>
</feature>
<evidence type="ECO:0000256" key="1">
    <source>
        <dbReference type="SAM" id="MobiDB-lite"/>
    </source>
</evidence>
<feature type="compositionally biased region" description="Pro residues" evidence="1">
    <location>
        <begin position="49"/>
        <end position="72"/>
    </location>
</feature>